<evidence type="ECO:0000256" key="5">
    <source>
        <dbReference type="ARBA" id="ARBA00022679"/>
    </source>
</evidence>
<feature type="domain" description="HAMP" evidence="11">
    <location>
        <begin position="318"/>
        <end position="367"/>
    </location>
</feature>
<dbReference type="PRINTS" id="PR00344">
    <property type="entry name" value="BCTRLSENSOR"/>
</dbReference>
<dbReference type="Gene3D" id="1.10.287.130">
    <property type="match status" value="1"/>
</dbReference>
<evidence type="ECO:0000259" key="11">
    <source>
        <dbReference type="PROSITE" id="PS50885"/>
    </source>
</evidence>
<keyword evidence="8" id="KW-0472">Membrane</keyword>
<evidence type="ECO:0000256" key="6">
    <source>
        <dbReference type="ARBA" id="ARBA00022692"/>
    </source>
</evidence>
<dbReference type="SUPFAM" id="SSF55874">
    <property type="entry name" value="ATPase domain of HSP90 chaperone/DNA topoisomerase II/histidine kinase"/>
    <property type="match status" value="1"/>
</dbReference>
<dbReference type="EMBL" id="BOMN01000129">
    <property type="protein sequence ID" value="GIE25849.1"/>
    <property type="molecule type" value="Genomic_DNA"/>
</dbReference>
<keyword evidence="5" id="KW-0808">Transferase</keyword>
<dbReference type="Gene3D" id="6.10.340.10">
    <property type="match status" value="1"/>
</dbReference>
<keyword evidence="4" id="KW-0597">Phosphoprotein</keyword>
<evidence type="ECO:0000256" key="1">
    <source>
        <dbReference type="ARBA" id="ARBA00000085"/>
    </source>
</evidence>
<dbReference type="PANTHER" id="PTHR43711">
    <property type="entry name" value="TWO-COMPONENT HISTIDINE KINASE"/>
    <property type="match status" value="1"/>
</dbReference>
<dbReference type="GO" id="GO:0016301">
    <property type="term" value="F:kinase activity"/>
    <property type="evidence" value="ECO:0007669"/>
    <property type="project" value="UniProtKB-KW"/>
</dbReference>
<protein>
    <recommendedName>
        <fullName evidence="3">histidine kinase</fullName>
        <ecNumber evidence="3">2.7.13.3</ecNumber>
    </recommendedName>
</protein>
<reference evidence="12 13" key="1">
    <citation type="submission" date="2021-01" db="EMBL/GenBank/DDBJ databases">
        <title>Whole genome shotgun sequence of Actinoplanes humidus NBRC 14915.</title>
        <authorList>
            <person name="Komaki H."/>
            <person name="Tamura T."/>
        </authorList>
    </citation>
    <scope>NUCLEOTIDE SEQUENCE [LARGE SCALE GENOMIC DNA]</scope>
    <source>
        <strain evidence="12 13">NBRC 14915</strain>
    </source>
</reference>
<dbReference type="EC" id="2.7.13.3" evidence="3"/>
<evidence type="ECO:0000256" key="7">
    <source>
        <dbReference type="ARBA" id="ARBA00022777"/>
    </source>
</evidence>
<dbReference type="Pfam" id="PF00512">
    <property type="entry name" value="HisKA"/>
    <property type="match status" value="1"/>
</dbReference>
<dbReference type="PANTHER" id="PTHR43711:SF1">
    <property type="entry name" value="HISTIDINE KINASE 1"/>
    <property type="match status" value="1"/>
</dbReference>
<dbReference type="Pfam" id="PF00672">
    <property type="entry name" value="HAMP"/>
    <property type="match status" value="1"/>
</dbReference>
<keyword evidence="9" id="KW-0902">Two-component regulatory system</keyword>
<dbReference type="CDD" id="cd06225">
    <property type="entry name" value="HAMP"/>
    <property type="match status" value="1"/>
</dbReference>
<proteinExistence type="predicted"/>
<organism evidence="12 13">
    <name type="scientific">Winogradskya humida</name>
    <dbReference type="NCBI Taxonomy" id="113566"/>
    <lineage>
        <taxon>Bacteria</taxon>
        <taxon>Bacillati</taxon>
        <taxon>Actinomycetota</taxon>
        <taxon>Actinomycetes</taxon>
        <taxon>Micromonosporales</taxon>
        <taxon>Micromonosporaceae</taxon>
        <taxon>Winogradskya</taxon>
    </lineage>
</organism>
<evidence type="ECO:0000256" key="9">
    <source>
        <dbReference type="ARBA" id="ARBA00023012"/>
    </source>
</evidence>
<dbReference type="SUPFAM" id="SSF47384">
    <property type="entry name" value="Homodimeric domain of signal transducing histidine kinase"/>
    <property type="match status" value="1"/>
</dbReference>
<evidence type="ECO:0000256" key="8">
    <source>
        <dbReference type="ARBA" id="ARBA00022989"/>
    </source>
</evidence>
<dbReference type="Pfam" id="PF02518">
    <property type="entry name" value="HATPase_c"/>
    <property type="match status" value="1"/>
</dbReference>
<dbReference type="InterPro" id="IPR003660">
    <property type="entry name" value="HAMP_dom"/>
</dbReference>
<dbReference type="InterPro" id="IPR036097">
    <property type="entry name" value="HisK_dim/P_sf"/>
</dbReference>
<keyword evidence="7 12" id="KW-0418">Kinase</keyword>
<dbReference type="InterPro" id="IPR003594">
    <property type="entry name" value="HATPase_dom"/>
</dbReference>
<evidence type="ECO:0000313" key="13">
    <source>
        <dbReference type="Proteomes" id="UP000603200"/>
    </source>
</evidence>
<dbReference type="Proteomes" id="UP000603200">
    <property type="component" value="Unassembled WGS sequence"/>
</dbReference>
<dbReference type="InterPro" id="IPR003661">
    <property type="entry name" value="HisK_dim/P_dom"/>
</dbReference>
<keyword evidence="8" id="KW-1133">Transmembrane helix</keyword>
<dbReference type="PROSITE" id="PS50109">
    <property type="entry name" value="HIS_KIN"/>
    <property type="match status" value="1"/>
</dbReference>
<dbReference type="CDD" id="cd00075">
    <property type="entry name" value="HATPase"/>
    <property type="match status" value="1"/>
</dbReference>
<sequence>MYAPRVPMHRSLTVRLLVASLAIAAVAVLATSWIASQLTSRTIKQQIGQSLSDDKSVYDELLGYAATHPGWSGVQPLITARATKLNRRITLMSEDRRVIADSMAGPSLASARPSATIDPLAVDLGLSGRTDRIDPRLVGPFKLSPAEQRQIRADLARSLECLRRFGGEGEVVTGPYGRPKVVVTDLGKQDSPCELVPAATRTEQQPLTVLRELVAACAGETDVDRVWLTPDLVLAIVDPATEQPSAARTARAAGCLDQARRTQLEPYVAPAALLFVTDPVDPTAQVVFPLSRDNVLRTGTATAGVLLFVGLLTVTVGRRLTRPLRALTEAAHRPGDHPRVPVGRRDEIGYLAAALNELAERRERSEQLRQAMVSDVAHELRNPLTNIRTWLEAVRDGLATVDEPLLTLLHDETAQLQHIVDDLRDLAAADAGTLRVHPEPTFVNDALEQVVEAHRGAAPVPLALECEGDPEVMVDPVRLRQLVGNLVSNAVRHTPPGGSVTVRSRVLDGRLTIEVADTGTGIAAADLPKVFDRFWRADESRSRSTGGSGLGLSIARQIAGAHGGTITVESAPGVGTTFTVSLKMS</sequence>
<comment type="caution">
    <text evidence="12">The sequence shown here is derived from an EMBL/GenBank/DDBJ whole genome shotgun (WGS) entry which is preliminary data.</text>
</comment>
<evidence type="ECO:0000259" key="10">
    <source>
        <dbReference type="PROSITE" id="PS50109"/>
    </source>
</evidence>
<evidence type="ECO:0000313" key="12">
    <source>
        <dbReference type="EMBL" id="GIE25849.1"/>
    </source>
</evidence>
<dbReference type="PROSITE" id="PS50885">
    <property type="entry name" value="HAMP"/>
    <property type="match status" value="1"/>
</dbReference>
<comment type="catalytic activity">
    <reaction evidence="1">
        <text>ATP + protein L-histidine = ADP + protein N-phospho-L-histidine.</text>
        <dbReference type="EC" id="2.7.13.3"/>
    </reaction>
</comment>
<dbReference type="CDD" id="cd00082">
    <property type="entry name" value="HisKA"/>
    <property type="match status" value="1"/>
</dbReference>
<dbReference type="InterPro" id="IPR036890">
    <property type="entry name" value="HATPase_C_sf"/>
</dbReference>
<dbReference type="InterPro" id="IPR005467">
    <property type="entry name" value="His_kinase_dom"/>
</dbReference>
<dbReference type="SUPFAM" id="SSF158472">
    <property type="entry name" value="HAMP domain-like"/>
    <property type="match status" value="1"/>
</dbReference>
<dbReference type="SMART" id="SM00387">
    <property type="entry name" value="HATPase_c"/>
    <property type="match status" value="1"/>
</dbReference>
<feature type="domain" description="Histidine kinase" evidence="10">
    <location>
        <begin position="375"/>
        <end position="585"/>
    </location>
</feature>
<evidence type="ECO:0000256" key="4">
    <source>
        <dbReference type="ARBA" id="ARBA00022553"/>
    </source>
</evidence>
<dbReference type="RefSeq" id="WP_203842772.1">
    <property type="nucleotide sequence ID" value="NZ_BAAATV010000024.1"/>
</dbReference>
<dbReference type="SMART" id="SM00304">
    <property type="entry name" value="HAMP"/>
    <property type="match status" value="1"/>
</dbReference>
<name>A0ABQ4A4S6_9ACTN</name>
<keyword evidence="6" id="KW-0812">Transmembrane</keyword>
<evidence type="ECO:0000256" key="2">
    <source>
        <dbReference type="ARBA" id="ARBA00004236"/>
    </source>
</evidence>
<evidence type="ECO:0000256" key="3">
    <source>
        <dbReference type="ARBA" id="ARBA00012438"/>
    </source>
</evidence>
<accession>A0ABQ4A4S6</accession>
<dbReference type="InterPro" id="IPR050736">
    <property type="entry name" value="Sensor_HK_Regulatory"/>
</dbReference>
<comment type="subcellular location">
    <subcellularLocation>
        <location evidence="2">Cell membrane</location>
    </subcellularLocation>
</comment>
<keyword evidence="13" id="KW-1185">Reference proteome</keyword>
<gene>
    <name evidence="12" type="ORF">Ahu01nite_089510</name>
</gene>
<dbReference type="Gene3D" id="3.30.565.10">
    <property type="entry name" value="Histidine kinase-like ATPase, C-terminal domain"/>
    <property type="match status" value="1"/>
</dbReference>
<dbReference type="InterPro" id="IPR004358">
    <property type="entry name" value="Sig_transdc_His_kin-like_C"/>
</dbReference>
<dbReference type="SMART" id="SM00388">
    <property type="entry name" value="HisKA"/>
    <property type="match status" value="1"/>
</dbReference>